<proteinExistence type="predicted"/>
<gene>
    <name evidence="1" type="ORF">Pint_02527</name>
</gene>
<reference evidence="2" key="1">
    <citation type="journal article" date="2023" name="G3 (Bethesda)">
        <title>Genome assembly and association tests identify interacting loci associated with vigor, precocity, and sex in interspecific pistachio rootstocks.</title>
        <authorList>
            <person name="Palmer W."/>
            <person name="Jacygrad E."/>
            <person name="Sagayaradj S."/>
            <person name="Cavanaugh K."/>
            <person name="Han R."/>
            <person name="Bertier L."/>
            <person name="Beede B."/>
            <person name="Kafkas S."/>
            <person name="Golino D."/>
            <person name="Preece J."/>
            <person name="Michelmore R."/>
        </authorList>
    </citation>
    <scope>NUCLEOTIDE SEQUENCE [LARGE SCALE GENOMIC DNA]</scope>
</reference>
<keyword evidence="2" id="KW-1185">Reference proteome</keyword>
<sequence length="50" mass="6005">MILSKSTPNLLFFPFRLSKEWNQVEIKEYNESHLSQDVTFKSIRAQNPYE</sequence>
<dbReference type="Proteomes" id="UP001163603">
    <property type="component" value="Chromosome 1"/>
</dbReference>
<organism evidence="1 2">
    <name type="scientific">Pistacia integerrima</name>
    <dbReference type="NCBI Taxonomy" id="434235"/>
    <lineage>
        <taxon>Eukaryota</taxon>
        <taxon>Viridiplantae</taxon>
        <taxon>Streptophyta</taxon>
        <taxon>Embryophyta</taxon>
        <taxon>Tracheophyta</taxon>
        <taxon>Spermatophyta</taxon>
        <taxon>Magnoliopsida</taxon>
        <taxon>eudicotyledons</taxon>
        <taxon>Gunneridae</taxon>
        <taxon>Pentapetalae</taxon>
        <taxon>rosids</taxon>
        <taxon>malvids</taxon>
        <taxon>Sapindales</taxon>
        <taxon>Anacardiaceae</taxon>
        <taxon>Pistacia</taxon>
    </lineage>
</organism>
<dbReference type="EMBL" id="CM047736">
    <property type="protein sequence ID" value="KAJ0054696.1"/>
    <property type="molecule type" value="Genomic_DNA"/>
</dbReference>
<protein>
    <submittedName>
        <fullName evidence="1">Uncharacterized protein</fullName>
    </submittedName>
</protein>
<evidence type="ECO:0000313" key="2">
    <source>
        <dbReference type="Proteomes" id="UP001163603"/>
    </source>
</evidence>
<accession>A0ACC0ZRK4</accession>
<evidence type="ECO:0000313" key="1">
    <source>
        <dbReference type="EMBL" id="KAJ0054696.1"/>
    </source>
</evidence>
<name>A0ACC0ZRK4_9ROSI</name>
<comment type="caution">
    <text evidence="1">The sequence shown here is derived from an EMBL/GenBank/DDBJ whole genome shotgun (WGS) entry which is preliminary data.</text>
</comment>